<keyword evidence="3" id="KW-1185">Reference proteome</keyword>
<evidence type="ECO:0000256" key="1">
    <source>
        <dbReference type="SAM" id="MobiDB-lite"/>
    </source>
</evidence>
<organism evidence="2 3">
    <name type="scientific">Ramalina farinacea</name>
    <dbReference type="NCBI Taxonomy" id="258253"/>
    <lineage>
        <taxon>Eukaryota</taxon>
        <taxon>Fungi</taxon>
        <taxon>Dikarya</taxon>
        <taxon>Ascomycota</taxon>
        <taxon>Pezizomycotina</taxon>
        <taxon>Lecanoromycetes</taxon>
        <taxon>OSLEUM clade</taxon>
        <taxon>Lecanoromycetidae</taxon>
        <taxon>Lecanorales</taxon>
        <taxon>Lecanorineae</taxon>
        <taxon>Ramalinaceae</taxon>
        <taxon>Ramalina</taxon>
    </lineage>
</organism>
<accession>A0AA43QL75</accession>
<reference evidence="2" key="1">
    <citation type="journal article" date="2023" name="Genome Biol. Evol.">
        <title>First Whole Genome Sequence and Flow Cytometry Genome Size Data for the Lichen-Forming Fungus Ramalina farinacea (Ascomycota).</title>
        <authorList>
            <person name="Llewellyn T."/>
            <person name="Mian S."/>
            <person name="Hill R."/>
            <person name="Leitch I.J."/>
            <person name="Gaya E."/>
        </authorList>
    </citation>
    <scope>NUCLEOTIDE SEQUENCE</scope>
    <source>
        <strain evidence="2">LIQ254RAFAR</strain>
    </source>
</reference>
<dbReference type="Proteomes" id="UP001161017">
    <property type="component" value="Unassembled WGS sequence"/>
</dbReference>
<protein>
    <submittedName>
        <fullName evidence="2">Uncharacterized protein</fullName>
    </submittedName>
</protein>
<gene>
    <name evidence="2" type="ORF">OHK93_007792</name>
</gene>
<evidence type="ECO:0000313" key="3">
    <source>
        <dbReference type="Proteomes" id="UP001161017"/>
    </source>
</evidence>
<proteinExistence type="predicted"/>
<dbReference type="EMBL" id="JAPUFD010000007">
    <property type="protein sequence ID" value="MDI1488517.1"/>
    <property type="molecule type" value="Genomic_DNA"/>
</dbReference>
<sequence>MAPKRTQLPLPKNKRAQRLRSNEPETADEFLQAGVELEEAGEKWRAGDAAKSLRFFRKALDKYAAGAKLFPTSLDLAYNNNFAQVCSSLAEAVHDHLGGNKSPDEDPLDLLRNSLSSLEKCFRIQEVQFAQMQQGLEEGHDEEDDIITKDPTSGEVETLEEERWATIVEPTTAGTLLDTSLAQLDVLKLLCNFQSVSSPNDMELIENIYTSVVKDRLDHWSRKVESTREAVLGNIGFLCAFAVARFRLEYTAISSFADEFNSSIAGSETLADLDNDAEALCMIADSQIDFNTSLEDKPLNITSPISNDESELLARIRWKSITAALDRYSTASKIPGVKNLIQIHIARGDCELLRSRLGEEPLNYGVSLKSEPTLLGNALVYYNAARKALSLQVNPGDLSDIAVEIETKIAFVQTVREADSSHLTSLIQKYGISALQALRNMKEERLVGDRKWASTEALTQKVP</sequence>
<dbReference type="AlphaFoldDB" id="A0AA43QL75"/>
<evidence type="ECO:0000313" key="2">
    <source>
        <dbReference type="EMBL" id="MDI1488517.1"/>
    </source>
</evidence>
<comment type="caution">
    <text evidence="2">The sequence shown here is derived from an EMBL/GenBank/DDBJ whole genome shotgun (WGS) entry which is preliminary data.</text>
</comment>
<name>A0AA43QL75_9LECA</name>
<feature type="region of interest" description="Disordered" evidence="1">
    <location>
        <begin position="1"/>
        <end position="27"/>
    </location>
</feature>